<organism evidence="1 2">
    <name type="scientific">Sphingomonas alba</name>
    <dbReference type="NCBI Taxonomy" id="2908208"/>
    <lineage>
        <taxon>Bacteria</taxon>
        <taxon>Pseudomonadati</taxon>
        <taxon>Pseudomonadota</taxon>
        <taxon>Alphaproteobacteria</taxon>
        <taxon>Sphingomonadales</taxon>
        <taxon>Sphingomonadaceae</taxon>
        <taxon>Sphingomonas</taxon>
    </lineage>
</organism>
<evidence type="ECO:0000313" key="1">
    <source>
        <dbReference type="EMBL" id="MCL6684094.1"/>
    </source>
</evidence>
<evidence type="ECO:0000313" key="2">
    <source>
        <dbReference type="Proteomes" id="UP001165363"/>
    </source>
</evidence>
<accession>A0ABT0RN61</accession>
<name>A0ABT0RN61_9SPHN</name>
<reference evidence="1" key="1">
    <citation type="submission" date="2022-05" db="EMBL/GenBank/DDBJ databases">
        <authorList>
            <person name="Jo J.-H."/>
            <person name="Im W.-T."/>
        </authorList>
    </citation>
    <scope>NUCLEOTIDE SEQUENCE</scope>
    <source>
        <strain evidence="1">SE158</strain>
    </source>
</reference>
<comment type="caution">
    <text evidence="1">The sequence shown here is derived from an EMBL/GenBank/DDBJ whole genome shotgun (WGS) entry which is preliminary data.</text>
</comment>
<dbReference type="EMBL" id="JAMGBD010000001">
    <property type="protein sequence ID" value="MCL6684094.1"/>
    <property type="molecule type" value="Genomic_DNA"/>
</dbReference>
<dbReference type="Proteomes" id="UP001165363">
    <property type="component" value="Unassembled WGS sequence"/>
</dbReference>
<evidence type="ECO:0008006" key="3">
    <source>
        <dbReference type="Google" id="ProtNLM"/>
    </source>
</evidence>
<sequence>MHSKLIPEFCGEAGRNCQPDGFVASPVQVSDVDARYFLMAIEAGLLEHLGCGRYKAAASSAFEQFFWEGRKALEPRPFTLWLEPVITVAGLARLHFDHGWPKESIGTQSADFAFDLVTFLPGNSTESIAGEVKKTAREIDDLVTLMVEYGRAADIEAPTAGKERNAYMKVAALRRRRPPIFWALGPDGLSRVFKVQFGAGDVVELVTVSDDQLNYTRTL</sequence>
<protein>
    <recommendedName>
        <fullName evidence="3">Restriction endonuclease</fullName>
    </recommendedName>
</protein>
<proteinExistence type="predicted"/>
<keyword evidence="2" id="KW-1185">Reference proteome</keyword>
<dbReference type="RefSeq" id="WP_249848380.1">
    <property type="nucleotide sequence ID" value="NZ_JAMGBD010000001.1"/>
</dbReference>
<gene>
    <name evidence="1" type="ORF">LZ536_09310</name>
</gene>